<protein>
    <submittedName>
        <fullName evidence="2">Uncharacterized protein</fullName>
    </submittedName>
</protein>
<accession>A0ABU0WIE4</accession>
<organism evidence="2 3">
    <name type="scientific">Azospirillum isscasi</name>
    <dbReference type="NCBI Taxonomy" id="3053926"/>
    <lineage>
        <taxon>Bacteria</taxon>
        <taxon>Pseudomonadati</taxon>
        <taxon>Pseudomonadota</taxon>
        <taxon>Alphaproteobacteria</taxon>
        <taxon>Rhodospirillales</taxon>
        <taxon>Azospirillaceae</taxon>
        <taxon>Azospirillum</taxon>
    </lineage>
</organism>
<dbReference type="RefSeq" id="WP_306707421.1">
    <property type="nucleotide sequence ID" value="NZ_JAUJFI010000067.1"/>
</dbReference>
<feature type="region of interest" description="Disordered" evidence="1">
    <location>
        <begin position="262"/>
        <end position="309"/>
    </location>
</feature>
<gene>
    <name evidence="2" type="ORF">QSG27_14940</name>
</gene>
<name>A0ABU0WIE4_9PROT</name>
<feature type="compositionally biased region" description="Acidic residues" evidence="1">
    <location>
        <begin position="229"/>
        <end position="239"/>
    </location>
</feature>
<feature type="region of interest" description="Disordered" evidence="1">
    <location>
        <begin position="183"/>
        <end position="243"/>
    </location>
</feature>
<sequence length="495" mass="51079">MSGIFSVLSGGQSSMFQLQQAKKDWERAMDAMDYKDASQRLTDKADRAQQPFVLSPEQQKNHTAAVSALEEAKRVGGPKAVAAQRLEEVERKIAELKMMMRHNHGDREKLVQLAREAAILAKQAGRAAKEYGAGVAAAAEMGLPGGAGAPSAGGITIERTITRTSVTIVQTEIAVDVTMTIRGDDASTDGQSTGGAPPDASAAPPPPPLPTDGTTAQSAAAETMASDMAEGEEAAEDGEAVSAEAAAAEAAGLAGQAAAKGVGAGGQESADGTTATGKTATGKTATGKTDDEEDEEKAEEKATDGEGTGLDQLMEEAAPSLNAATSAPNGDRIRNFIQRMMADNELKMSRYREADEFGRRVETVLATVKSVIAEAKAANELDQAEERRKARRDSFKAYDKVVEEAQDNVNELRQAAFGSSVTLKDFVEATSGTDDTDSGFADLEGVDASAGNATDTAPADSASAQIGAQIGAQVGAQAGADMGMPSLSGSVNLFA</sequence>
<comment type="caution">
    <text evidence="2">The sequence shown here is derived from an EMBL/GenBank/DDBJ whole genome shotgun (WGS) entry which is preliminary data.</text>
</comment>
<evidence type="ECO:0000256" key="1">
    <source>
        <dbReference type="SAM" id="MobiDB-lite"/>
    </source>
</evidence>
<evidence type="ECO:0000313" key="2">
    <source>
        <dbReference type="EMBL" id="MDQ2103995.1"/>
    </source>
</evidence>
<evidence type="ECO:0000313" key="3">
    <source>
        <dbReference type="Proteomes" id="UP001227317"/>
    </source>
</evidence>
<proteinExistence type="predicted"/>
<feature type="compositionally biased region" description="Low complexity" evidence="1">
    <location>
        <begin position="262"/>
        <end position="287"/>
    </location>
</feature>
<keyword evidence="3" id="KW-1185">Reference proteome</keyword>
<dbReference type="EMBL" id="JAUJFI010000067">
    <property type="protein sequence ID" value="MDQ2103995.1"/>
    <property type="molecule type" value="Genomic_DNA"/>
</dbReference>
<dbReference type="Proteomes" id="UP001227317">
    <property type="component" value="Unassembled WGS sequence"/>
</dbReference>
<reference evidence="2 3" key="1">
    <citation type="submission" date="2023-06" db="EMBL/GenBank/DDBJ databases">
        <title>Azospirillum isscasensis sp.nov, a bacterium isolated from rhizosphere soil of rice.</title>
        <authorList>
            <person name="Wang H."/>
        </authorList>
    </citation>
    <scope>NUCLEOTIDE SEQUENCE [LARGE SCALE GENOMIC DNA]</scope>
    <source>
        <strain evidence="2 3">C340-1</strain>
    </source>
</reference>